<dbReference type="EMBL" id="CP034161">
    <property type="protein sequence ID" value="AZI40074.1"/>
    <property type="molecule type" value="Genomic_DNA"/>
</dbReference>
<name>A0A3G8YC94_9FLAO</name>
<keyword evidence="2" id="KW-1185">Reference proteome</keyword>
<evidence type="ECO:0000313" key="1">
    <source>
        <dbReference type="EMBL" id="AZI40074.1"/>
    </source>
</evidence>
<protein>
    <submittedName>
        <fullName evidence="1">Uncharacterized protein</fullName>
    </submittedName>
</protein>
<organism evidence="1 2">
    <name type="scientific">Epilithonimonas vandammei</name>
    <dbReference type="NCBI Taxonomy" id="2487072"/>
    <lineage>
        <taxon>Bacteria</taxon>
        <taxon>Pseudomonadati</taxon>
        <taxon>Bacteroidota</taxon>
        <taxon>Flavobacteriia</taxon>
        <taxon>Flavobacteriales</taxon>
        <taxon>Weeksellaceae</taxon>
        <taxon>Chryseobacterium group</taxon>
        <taxon>Epilithonimonas</taxon>
    </lineage>
</organism>
<dbReference type="OrthoDB" id="1454108at2"/>
<sequence>MKNIFFLLIIISSNIFYGQSLNDLDIKNGFRHFKFGSTPSQIKNIVKQTNQSSQNPKVVSYEYIGEDITNIFNVKVDNIYLSFFNNKLFSVGVNFGNMENVKNFEIYEFNNILTALENTYGTKWVAPSNKDGVVLNGAIWDANNVRLELVRIDFSKSYTNPKDYGYISGYINVFDKKLMNAIHSSNF</sequence>
<reference evidence="2" key="1">
    <citation type="submission" date="2018-11" db="EMBL/GenBank/DDBJ databases">
        <title>Proposal to divide the Flavobacteriaceae and reorganize its genera based on Amino Acid Identity values calculated from whole genome sequences.</title>
        <authorList>
            <person name="Nicholson A.C."/>
            <person name="Gulvik C.A."/>
            <person name="Whitney A.M."/>
            <person name="Humrighouse B.W."/>
            <person name="Bell M."/>
            <person name="Holmes B."/>
            <person name="Steigerwalt A.B."/>
            <person name="Villarma A."/>
            <person name="Sheth M."/>
            <person name="Batra D."/>
            <person name="Pryor J."/>
            <person name="Bernardet J.-F."/>
            <person name="Hugo C."/>
            <person name="Kampfer P."/>
            <person name="Newman J.D."/>
            <person name="McQuiston J.R."/>
        </authorList>
    </citation>
    <scope>NUCLEOTIDE SEQUENCE [LARGE SCALE GENOMIC DNA]</scope>
    <source>
        <strain evidence="2">F5649</strain>
    </source>
</reference>
<accession>A0A3G8YC94</accession>
<dbReference type="Proteomes" id="UP000281810">
    <property type="component" value="Chromosome"/>
</dbReference>
<dbReference type="RefSeq" id="WP_124802259.1">
    <property type="nucleotide sequence ID" value="NZ_CP034161.1"/>
</dbReference>
<dbReference type="AlphaFoldDB" id="A0A3G8YC94"/>
<evidence type="ECO:0000313" key="2">
    <source>
        <dbReference type="Proteomes" id="UP000281810"/>
    </source>
</evidence>
<gene>
    <name evidence="1" type="ORF">EIB74_08920</name>
</gene>
<proteinExistence type="predicted"/>